<keyword evidence="2 6" id="KW-0949">S-adenosyl-L-methionine</keyword>
<dbReference type="InterPro" id="IPR058240">
    <property type="entry name" value="rSAM_sf"/>
</dbReference>
<dbReference type="Pfam" id="PF04055">
    <property type="entry name" value="Radical_SAM"/>
    <property type="match status" value="1"/>
</dbReference>
<evidence type="ECO:0000256" key="2">
    <source>
        <dbReference type="ARBA" id="ARBA00022691"/>
    </source>
</evidence>
<feature type="binding site" evidence="6 7">
    <location>
        <position position="70"/>
    </location>
    <ligand>
        <name>[4Fe-4S] cluster</name>
        <dbReference type="ChEBI" id="CHEBI:49883"/>
        <note>4Fe-4S-S-AdoMet</note>
    </ligand>
</feature>
<feature type="binding site" evidence="6 7">
    <location>
        <position position="66"/>
    </location>
    <ligand>
        <name>[4Fe-4S] cluster</name>
        <dbReference type="ChEBI" id="CHEBI:49883"/>
        <note>4Fe-4S-S-AdoMet</note>
    </ligand>
</feature>
<dbReference type="EMBL" id="QJSX01000011">
    <property type="protein sequence ID" value="PYE52863.1"/>
    <property type="molecule type" value="Genomic_DNA"/>
</dbReference>
<evidence type="ECO:0000256" key="1">
    <source>
        <dbReference type="ARBA" id="ARBA00022485"/>
    </source>
</evidence>
<accession>A0A318S581</accession>
<name>A0A318S581_9DEIO</name>
<sequence>MSATNGQALLDKALAGERLSHAEIARLYTLPLPDVAAVAHELRLRRTDPNVVTFLIDRNINYSNVCNVACNFCAFYRTDRQKDAYVLDYEQISHKIRELEAVGGTRILMQGGVNPNLPFDYYTELLRHIKRHHPTIRIEAFSPEEILGFEKFFGMDAPRILDLLIEAGLDGLPGAGGEILEDDVRAKAAPARIKSADWFRILDVAQAKGLYTISTMVIGFGETYEQRASHLLKIRDQQDKALRDYGNGFAGFAMWSLQTANTRLAGKAPGATAHEYLQQIAVARIALDNQPNIQTSWPAQGFKVAQTALFYGANDLGSTMLEENVVSAAGGHGRYSATVRELVRIAVDAGFTPAQRNSYFQVIKYPDVEELLKPNLEVVAGD</sequence>
<evidence type="ECO:0000256" key="7">
    <source>
        <dbReference type="PIRSR" id="PIRSR004762-1"/>
    </source>
</evidence>
<keyword evidence="3 6" id="KW-0479">Metal-binding</keyword>
<evidence type="ECO:0000256" key="3">
    <source>
        <dbReference type="ARBA" id="ARBA00022723"/>
    </source>
</evidence>
<dbReference type="UniPathway" id="UPA00079"/>
<dbReference type="GO" id="GO:0044689">
    <property type="term" value="F:7,8-didemethyl-8-hydroxy-5-deazariboflavin synthase activity"/>
    <property type="evidence" value="ECO:0007669"/>
    <property type="project" value="TreeGrafter"/>
</dbReference>
<dbReference type="Pfam" id="PF19288">
    <property type="entry name" value="CofH_C"/>
    <property type="match status" value="1"/>
</dbReference>
<dbReference type="PANTHER" id="PTHR43076">
    <property type="entry name" value="FO SYNTHASE (COFH)"/>
    <property type="match status" value="1"/>
</dbReference>
<dbReference type="InterPro" id="IPR045567">
    <property type="entry name" value="CofH/MnqC-like_C"/>
</dbReference>
<keyword evidence="5 6" id="KW-0411">Iron-sulfur</keyword>
<dbReference type="PANTHER" id="PTHR43076:SF1">
    <property type="entry name" value="LIPOYL SYNTHASE 2"/>
    <property type="match status" value="1"/>
</dbReference>
<dbReference type="GO" id="GO:0046992">
    <property type="term" value="F:oxidoreductase activity, acting on X-H and Y-H to form an X-Y bond"/>
    <property type="evidence" value="ECO:0007669"/>
    <property type="project" value="UniProtKB-UniRule"/>
</dbReference>
<evidence type="ECO:0000313" key="11">
    <source>
        <dbReference type="Proteomes" id="UP000248326"/>
    </source>
</evidence>
<dbReference type="AlphaFoldDB" id="A0A318S581"/>
<dbReference type="SFLD" id="SFLDF00342">
    <property type="entry name" value="cyclic_dehypoxanthine_futalosi"/>
    <property type="match status" value="1"/>
</dbReference>
<evidence type="ECO:0000259" key="9">
    <source>
        <dbReference type="PROSITE" id="PS51918"/>
    </source>
</evidence>
<keyword evidence="6" id="KW-0474">Menaquinone biosynthesis</keyword>
<dbReference type="SFLD" id="SFLDG01064">
    <property type="entry name" value="F420__menaquinone_cofactor_bio"/>
    <property type="match status" value="1"/>
</dbReference>
<dbReference type="SFLD" id="SFLDG01389">
    <property type="entry name" value="menaquinone_synthsis_involved"/>
    <property type="match status" value="1"/>
</dbReference>
<organism evidence="10 11">
    <name type="scientific">Deinococcus yavapaiensis KR-236</name>
    <dbReference type="NCBI Taxonomy" id="694435"/>
    <lineage>
        <taxon>Bacteria</taxon>
        <taxon>Thermotogati</taxon>
        <taxon>Deinococcota</taxon>
        <taxon>Deinococci</taxon>
        <taxon>Deinococcales</taxon>
        <taxon>Deinococcaceae</taxon>
        <taxon>Deinococcus</taxon>
    </lineage>
</organism>
<dbReference type="GO" id="GO:0016765">
    <property type="term" value="F:transferase activity, transferring alkyl or aryl (other than methyl) groups"/>
    <property type="evidence" value="ECO:0007669"/>
    <property type="project" value="InterPro"/>
</dbReference>
<evidence type="ECO:0000256" key="6">
    <source>
        <dbReference type="HAMAP-Rule" id="MF_00992"/>
    </source>
</evidence>
<dbReference type="InterPro" id="IPR022431">
    <property type="entry name" value="Cyclic_DHFL_synthase_mqnC"/>
</dbReference>
<dbReference type="GO" id="GO:0051539">
    <property type="term" value="F:4 iron, 4 sulfur cluster binding"/>
    <property type="evidence" value="ECO:0007669"/>
    <property type="project" value="UniProtKB-KW"/>
</dbReference>
<feature type="binding site" evidence="8">
    <location>
        <position position="318"/>
    </location>
    <ligand>
        <name>(3R)-3-methyl-D-ornithine</name>
        <dbReference type="ChEBI" id="CHEBI:64642"/>
    </ligand>
</feature>
<dbReference type="GO" id="GO:0009234">
    <property type="term" value="P:menaquinone biosynthetic process"/>
    <property type="evidence" value="ECO:0007669"/>
    <property type="project" value="UniProtKB-UniRule"/>
</dbReference>
<dbReference type="NCBIfam" id="TIGR03699">
    <property type="entry name" value="menaquin_MqnC"/>
    <property type="match status" value="1"/>
</dbReference>
<dbReference type="SUPFAM" id="SSF102114">
    <property type="entry name" value="Radical SAM enzymes"/>
    <property type="match status" value="1"/>
</dbReference>
<feature type="domain" description="Radical SAM core" evidence="9">
    <location>
        <begin position="52"/>
        <end position="303"/>
    </location>
</feature>
<dbReference type="HAMAP" id="MF_00992">
    <property type="entry name" value="MqnC"/>
    <property type="match status" value="1"/>
</dbReference>
<feature type="binding site" evidence="6 7">
    <location>
        <position position="73"/>
    </location>
    <ligand>
        <name>[4Fe-4S] cluster</name>
        <dbReference type="ChEBI" id="CHEBI:49883"/>
        <note>4Fe-4S-S-AdoMet</note>
    </ligand>
</feature>
<feature type="binding site" evidence="8">
    <location>
        <position position="178"/>
    </location>
    <ligand>
        <name>S-adenosyl-L-methionine</name>
        <dbReference type="ChEBI" id="CHEBI:59789"/>
    </ligand>
</feature>
<evidence type="ECO:0000256" key="4">
    <source>
        <dbReference type="ARBA" id="ARBA00023004"/>
    </source>
</evidence>
<dbReference type="PROSITE" id="PS51918">
    <property type="entry name" value="RADICAL_SAM"/>
    <property type="match status" value="1"/>
</dbReference>
<keyword evidence="11" id="KW-1185">Reference proteome</keyword>
<dbReference type="InterPro" id="IPR007197">
    <property type="entry name" value="rSAM"/>
</dbReference>
<dbReference type="SFLD" id="SFLDS00029">
    <property type="entry name" value="Radical_SAM"/>
    <property type="match status" value="1"/>
</dbReference>
<evidence type="ECO:0000313" key="10">
    <source>
        <dbReference type="EMBL" id="PYE52863.1"/>
    </source>
</evidence>
<dbReference type="OrthoDB" id="9802027at2"/>
<dbReference type="GO" id="GO:0005506">
    <property type="term" value="F:iron ion binding"/>
    <property type="evidence" value="ECO:0007669"/>
    <property type="project" value="UniProtKB-UniRule"/>
</dbReference>
<dbReference type="RefSeq" id="WP_110887449.1">
    <property type="nucleotide sequence ID" value="NZ_QJSX01000011.1"/>
</dbReference>
<dbReference type="CDD" id="cd01335">
    <property type="entry name" value="Radical_SAM"/>
    <property type="match status" value="1"/>
</dbReference>
<keyword evidence="4 6" id="KW-0408">Iron</keyword>
<comment type="catalytic activity">
    <reaction evidence="6">
        <text>dehypoxanthine futalosine + S-adenosyl-L-methionine = cyclic dehypoxanthinylfutalosinate + 5'-deoxyadenosine + L-methionine + H(+)</text>
        <dbReference type="Rhea" id="RHEA:33083"/>
        <dbReference type="ChEBI" id="CHEBI:15378"/>
        <dbReference type="ChEBI" id="CHEBI:17319"/>
        <dbReference type="ChEBI" id="CHEBI:57844"/>
        <dbReference type="ChEBI" id="CHEBI:58864"/>
        <dbReference type="ChEBI" id="CHEBI:59789"/>
        <dbReference type="ChEBI" id="CHEBI:64270"/>
        <dbReference type="EC" id="1.21.98.1"/>
    </reaction>
</comment>
<evidence type="ECO:0000256" key="5">
    <source>
        <dbReference type="ARBA" id="ARBA00023014"/>
    </source>
</evidence>
<comment type="similarity">
    <text evidence="6">Belongs to the radical SAM superfamily. MqnC family.</text>
</comment>
<comment type="pathway">
    <text evidence="6">Quinol/quinone metabolism; menaquinone biosynthesis.</text>
</comment>
<dbReference type="Gene3D" id="3.20.20.70">
    <property type="entry name" value="Aldolase class I"/>
    <property type="match status" value="1"/>
</dbReference>
<dbReference type="InterPro" id="IPR020050">
    <property type="entry name" value="FO_synthase_su2"/>
</dbReference>
<comment type="caution">
    <text evidence="10">The sequence shown here is derived from an EMBL/GenBank/DDBJ whole genome shotgun (WGS) entry which is preliminary data.</text>
</comment>
<comment type="function">
    <text evidence="6">Radical SAM enzyme that catalyzes the cyclization of dehypoxanthine futalosine (DHFL) into cyclic dehypoxanthine futalosine (CDHFL), a step in the biosynthesis of menaquinone (MK, vitamin K2).</text>
</comment>
<keyword evidence="6" id="KW-0560">Oxidoreductase</keyword>
<feature type="binding site" evidence="8">
    <location>
        <position position="296"/>
    </location>
    <ligand>
        <name>(3R)-3-methyl-D-ornithine</name>
        <dbReference type="ChEBI" id="CHEBI:64642"/>
    </ligand>
</feature>
<dbReference type="Proteomes" id="UP000248326">
    <property type="component" value="Unassembled WGS sequence"/>
</dbReference>
<proteinExistence type="inferred from homology"/>
<dbReference type="NCBIfam" id="TIGR00423">
    <property type="entry name" value="CofH family radical SAM protein"/>
    <property type="match status" value="1"/>
</dbReference>
<evidence type="ECO:0000256" key="8">
    <source>
        <dbReference type="PIRSR" id="PIRSR004762-2"/>
    </source>
</evidence>
<gene>
    <name evidence="6" type="primary">mqnC</name>
    <name evidence="10" type="ORF">DES52_11134</name>
</gene>
<dbReference type="InterPro" id="IPR034405">
    <property type="entry name" value="F420"/>
</dbReference>
<comment type="cofactor">
    <cofactor evidence="6 7">
        <name>[4Fe-4S] cluster</name>
        <dbReference type="ChEBI" id="CHEBI:49883"/>
    </cofactor>
    <text evidence="6 7">Binds 1 [4Fe-4S] cluster. The cluster is coordinated with 3 cysteines and an exchangeable S-adenosyl-L-methionine.</text>
</comment>
<feature type="binding site" evidence="8">
    <location>
        <position position="142"/>
    </location>
    <ligand>
        <name>(3R)-3-methyl-D-ornithine</name>
        <dbReference type="ChEBI" id="CHEBI:64642"/>
    </ligand>
</feature>
<dbReference type="EC" id="1.21.98.1" evidence="6"/>
<reference evidence="10 11" key="1">
    <citation type="submission" date="2018-06" db="EMBL/GenBank/DDBJ databases">
        <title>Genomic Encyclopedia of Type Strains, Phase IV (KMG-IV): sequencing the most valuable type-strain genomes for metagenomic binning, comparative biology and taxonomic classification.</title>
        <authorList>
            <person name="Goeker M."/>
        </authorList>
    </citation>
    <scope>NUCLEOTIDE SEQUENCE [LARGE SCALE GENOMIC DNA]</scope>
    <source>
        <strain evidence="10 11">DSM 18048</strain>
    </source>
</reference>
<feature type="binding site" evidence="8">
    <location>
        <position position="72"/>
    </location>
    <ligand>
        <name>S-adenosyl-L-methionine</name>
        <dbReference type="ChEBI" id="CHEBI:59789"/>
    </ligand>
</feature>
<protein>
    <recommendedName>
        <fullName evidence="6">Cyclic dehypoxanthine futalosine synthase</fullName>
        <shortName evidence="6">Cyclic DHFL synthase</shortName>
        <ecNumber evidence="6">1.21.98.1</ecNumber>
    </recommendedName>
    <alternativeName>
        <fullName evidence="6">Dehypoxanthine futalosine cyclase</fullName>
        <shortName evidence="6">DHFL cyclase</shortName>
    </alternativeName>
    <alternativeName>
        <fullName evidence="6">Menaquinone biosynthetic enzyme MqnC</fullName>
    </alternativeName>
</protein>
<dbReference type="PIRSF" id="PIRSF004762">
    <property type="entry name" value="CHP00423"/>
    <property type="match status" value="1"/>
</dbReference>
<keyword evidence="1 6" id="KW-0004">4Fe-4S</keyword>
<dbReference type="InterPro" id="IPR013785">
    <property type="entry name" value="Aldolase_TIM"/>
</dbReference>